<dbReference type="EMBL" id="KE504192">
    <property type="protein sequence ID" value="EPS96201.1"/>
    <property type="molecule type" value="Genomic_DNA"/>
</dbReference>
<dbReference type="HOGENOM" id="CLU_1180256_0_0_1"/>
<evidence type="ECO:0000256" key="1">
    <source>
        <dbReference type="SAM" id="SignalP"/>
    </source>
</evidence>
<evidence type="ECO:0000313" key="2">
    <source>
        <dbReference type="EMBL" id="EPS96201.1"/>
    </source>
</evidence>
<name>S8DSN4_FOMSC</name>
<sequence>MIDRRCLCAKILCLALISFAHFNCLSQYAANAEHAPRIIGGTLIPIPMPLPSAMYEGPNSIWAKSQMTLEQFKEFQILVRRCAQVARVWDLKDVYEDHWPVKRYTWLYLKASTSTQVIPAGPSAPLQPALQKSKRGCTDQAQAHNSNVLLILSDSGKAFEGPEAVRDALRSCRPLVPMNVIDSLIGLGITDMGRLKELSNCSARDWKLWVDRYVDFDAWEFWTLKRALAIVASTT</sequence>
<dbReference type="Proteomes" id="UP000015241">
    <property type="component" value="Unassembled WGS sequence"/>
</dbReference>
<keyword evidence="1" id="KW-0732">Signal</keyword>
<feature type="chain" id="PRO_5004549720" evidence="1">
    <location>
        <begin position="23"/>
        <end position="235"/>
    </location>
</feature>
<dbReference type="AlphaFoldDB" id="S8DSN4"/>
<accession>S8DSN4</accession>
<keyword evidence="3" id="KW-1185">Reference proteome</keyword>
<proteinExistence type="predicted"/>
<organism evidence="2 3">
    <name type="scientific">Fomitopsis schrenkii</name>
    <name type="common">Brown rot fungus</name>
    <dbReference type="NCBI Taxonomy" id="2126942"/>
    <lineage>
        <taxon>Eukaryota</taxon>
        <taxon>Fungi</taxon>
        <taxon>Dikarya</taxon>
        <taxon>Basidiomycota</taxon>
        <taxon>Agaricomycotina</taxon>
        <taxon>Agaricomycetes</taxon>
        <taxon>Polyporales</taxon>
        <taxon>Fomitopsis</taxon>
    </lineage>
</organism>
<evidence type="ECO:0000313" key="3">
    <source>
        <dbReference type="Proteomes" id="UP000015241"/>
    </source>
</evidence>
<protein>
    <submittedName>
        <fullName evidence="2">Uncharacterized protein</fullName>
    </submittedName>
</protein>
<feature type="signal peptide" evidence="1">
    <location>
        <begin position="1"/>
        <end position="22"/>
    </location>
</feature>
<dbReference type="InParanoid" id="S8DSN4"/>
<gene>
    <name evidence="2" type="ORF">FOMPIDRAFT_115935</name>
</gene>
<reference evidence="2 3" key="1">
    <citation type="journal article" date="2012" name="Science">
        <title>The Paleozoic origin of enzymatic lignin decomposition reconstructed from 31 fungal genomes.</title>
        <authorList>
            <person name="Floudas D."/>
            <person name="Binder M."/>
            <person name="Riley R."/>
            <person name="Barry K."/>
            <person name="Blanchette R.A."/>
            <person name="Henrissat B."/>
            <person name="Martinez A.T."/>
            <person name="Otillar R."/>
            <person name="Spatafora J.W."/>
            <person name="Yadav J.S."/>
            <person name="Aerts A."/>
            <person name="Benoit I."/>
            <person name="Boyd A."/>
            <person name="Carlson A."/>
            <person name="Copeland A."/>
            <person name="Coutinho P.M."/>
            <person name="de Vries R.P."/>
            <person name="Ferreira P."/>
            <person name="Findley K."/>
            <person name="Foster B."/>
            <person name="Gaskell J."/>
            <person name="Glotzer D."/>
            <person name="Gorecki P."/>
            <person name="Heitman J."/>
            <person name="Hesse C."/>
            <person name="Hori C."/>
            <person name="Igarashi K."/>
            <person name="Jurgens J.A."/>
            <person name="Kallen N."/>
            <person name="Kersten P."/>
            <person name="Kohler A."/>
            <person name="Kuees U."/>
            <person name="Kumar T.K.A."/>
            <person name="Kuo A."/>
            <person name="LaButti K."/>
            <person name="Larrondo L.F."/>
            <person name="Lindquist E."/>
            <person name="Ling A."/>
            <person name="Lombard V."/>
            <person name="Lucas S."/>
            <person name="Lundell T."/>
            <person name="Martin R."/>
            <person name="McLaughlin D.J."/>
            <person name="Morgenstern I."/>
            <person name="Morin E."/>
            <person name="Murat C."/>
            <person name="Nagy L.G."/>
            <person name="Nolan M."/>
            <person name="Ohm R.A."/>
            <person name="Patyshakuliyeva A."/>
            <person name="Rokas A."/>
            <person name="Ruiz-Duenas F.J."/>
            <person name="Sabat G."/>
            <person name="Salamov A."/>
            <person name="Samejima M."/>
            <person name="Schmutz J."/>
            <person name="Slot J.C."/>
            <person name="St John F."/>
            <person name="Stenlid J."/>
            <person name="Sun H."/>
            <person name="Sun S."/>
            <person name="Syed K."/>
            <person name="Tsang A."/>
            <person name="Wiebenga A."/>
            <person name="Young D."/>
            <person name="Pisabarro A."/>
            <person name="Eastwood D.C."/>
            <person name="Martin F."/>
            <person name="Cullen D."/>
            <person name="Grigoriev I.V."/>
            <person name="Hibbett D.S."/>
        </authorList>
    </citation>
    <scope>NUCLEOTIDE SEQUENCE</scope>
    <source>
        <strain evidence="3">FP-58527</strain>
    </source>
</reference>
<dbReference type="OrthoDB" id="10471405at2759"/>